<dbReference type="Proteomes" id="UP000289792">
    <property type="component" value="Unassembled WGS sequence"/>
</dbReference>
<comment type="caution">
    <text evidence="1">The sequence shown here is derived from an EMBL/GenBank/DDBJ whole genome shotgun (WGS) entry which is preliminary data.</text>
</comment>
<reference evidence="1 2" key="1">
    <citation type="submission" date="2019-01" db="EMBL/GenBank/DDBJ databases">
        <title>Genome sequence of the Antarctic species Gelidibacter gilvus ACAM 158(T).</title>
        <authorList>
            <person name="Bowman J.P."/>
        </authorList>
    </citation>
    <scope>NUCLEOTIDE SEQUENCE [LARGE SCALE GENOMIC DNA]</scope>
    <source>
        <strain evidence="1 2">IC158</strain>
    </source>
</reference>
<organism evidence="1 2">
    <name type="scientific">Gelidibacter gilvus</name>
    <dbReference type="NCBI Taxonomy" id="59602"/>
    <lineage>
        <taxon>Bacteria</taxon>
        <taxon>Pseudomonadati</taxon>
        <taxon>Bacteroidota</taxon>
        <taxon>Flavobacteriia</taxon>
        <taxon>Flavobacteriales</taxon>
        <taxon>Flavobacteriaceae</taxon>
        <taxon>Gelidibacter</taxon>
    </lineage>
</organism>
<sequence length="168" mass="19589">MTEVNFIHHLKAIFLLFAKDNRLNPTHISLYLAFFQIWNHNRFPQRFYVNREEVMRLAKIGSKSTYHRCAKDLNNFEYLLYFPSHNPFKGSEINMLIFGTSSGQVVDLGVPFSGQALDLSVPNSGQVVGRLYKHNKTIVNSYKLQKPKNENQVLDFFKKQKWSEMEAA</sequence>
<evidence type="ECO:0000313" key="2">
    <source>
        <dbReference type="Proteomes" id="UP000289792"/>
    </source>
</evidence>
<proteinExistence type="predicted"/>
<name>A0A4Q0XAE0_9FLAO</name>
<dbReference type="RefSeq" id="WP_129019112.1">
    <property type="nucleotide sequence ID" value="NZ_SDDZ01000042.1"/>
</dbReference>
<gene>
    <name evidence="1" type="ORF">ESZ48_19190</name>
</gene>
<accession>A0A4Q0XAE0</accession>
<dbReference type="EMBL" id="SDDZ01000042">
    <property type="protein sequence ID" value="RXJ43240.1"/>
    <property type="molecule type" value="Genomic_DNA"/>
</dbReference>
<protein>
    <submittedName>
        <fullName evidence="1">Uncharacterized protein</fullName>
    </submittedName>
</protein>
<feature type="non-terminal residue" evidence="1">
    <location>
        <position position="168"/>
    </location>
</feature>
<evidence type="ECO:0000313" key="1">
    <source>
        <dbReference type="EMBL" id="RXJ43240.1"/>
    </source>
</evidence>
<keyword evidence="2" id="KW-1185">Reference proteome</keyword>
<dbReference type="OrthoDB" id="1442826at2"/>
<dbReference type="AlphaFoldDB" id="A0A4Q0XAE0"/>